<dbReference type="Proteomes" id="UP000021053">
    <property type="component" value="Unassembled WGS sequence"/>
</dbReference>
<dbReference type="Pfam" id="PF12697">
    <property type="entry name" value="Abhydrolase_6"/>
    <property type="match status" value="1"/>
</dbReference>
<dbReference type="PANTHER" id="PTHR43798:SF33">
    <property type="entry name" value="HYDROLASE, PUTATIVE (AFU_ORTHOLOGUE AFUA_2G14860)-RELATED"/>
    <property type="match status" value="1"/>
</dbReference>
<dbReference type="Gene3D" id="3.40.50.1820">
    <property type="entry name" value="alpha/beta hydrolase"/>
    <property type="match status" value="1"/>
</dbReference>
<dbReference type="PATRIC" id="fig|927661.3.peg.3969"/>
<gene>
    <name evidence="2" type="ORF">CryarDRAFT_3996</name>
</gene>
<dbReference type="PANTHER" id="PTHR43798">
    <property type="entry name" value="MONOACYLGLYCEROL LIPASE"/>
    <property type="match status" value="1"/>
</dbReference>
<dbReference type="GO" id="GO:0016746">
    <property type="term" value="F:acyltransferase activity"/>
    <property type="evidence" value="ECO:0007669"/>
    <property type="project" value="UniProtKB-KW"/>
</dbReference>
<organism evidence="2 3">
    <name type="scientific">Cryptosporangium arvum DSM 44712</name>
    <dbReference type="NCBI Taxonomy" id="927661"/>
    <lineage>
        <taxon>Bacteria</taxon>
        <taxon>Bacillati</taxon>
        <taxon>Actinomycetota</taxon>
        <taxon>Actinomycetes</taxon>
        <taxon>Cryptosporangiales</taxon>
        <taxon>Cryptosporangiaceae</taxon>
        <taxon>Cryptosporangium</taxon>
    </lineage>
</organism>
<dbReference type="AlphaFoldDB" id="A0A010YRI0"/>
<name>A0A010YRI0_9ACTN</name>
<keyword evidence="3" id="KW-1185">Reference proteome</keyword>
<keyword evidence="2" id="KW-0808">Transferase</keyword>
<sequence>MPLFDQISATLTGVADDRPPVVLVHGLTYDRRQWGPLTRELDALDPGRRTFALDLPGHGQSPPRDAYGSDETAEVLHRAITAAGLDAPVVVGHSLGGILATVYAARYPTRGVLNLDQPLRLGRFGAVVRDVEPVLRGPDWRAVWDRFVAGMGTDGLAPDARALARDASAPRADLLLGYWAEILGSTDEEIDARRARELAEIAARGVPYVLVTSTEPEVRLPGVEQVVLPGGGHFPHLAHPRAVAELLAQSVQRVGPPGAGW</sequence>
<dbReference type="GO" id="GO:0016787">
    <property type="term" value="F:hydrolase activity"/>
    <property type="evidence" value="ECO:0007669"/>
    <property type="project" value="UniProtKB-KW"/>
</dbReference>
<evidence type="ECO:0000313" key="2">
    <source>
        <dbReference type="EMBL" id="EXG82795.1"/>
    </source>
</evidence>
<dbReference type="InterPro" id="IPR050266">
    <property type="entry name" value="AB_hydrolase_sf"/>
</dbReference>
<dbReference type="RefSeq" id="WP_051570664.1">
    <property type="nucleotide sequence ID" value="NZ_KK073874.1"/>
</dbReference>
<protein>
    <submittedName>
        <fullName evidence="2">Putative hydrolase or acyltransferase of alpha/beta superfamily</fullName>
    </submittedName>
</protein>
<evidence type="ECO:0000313" key="3">
    <source>
        <dbReference type="Proteomes" id="UP000021053"/>
    </source>
</evidence>
<dbReference type="SUPFAM" id="SSF53474">
    <property type="entry name" value="alpha/beta-Hydrolases"/>
    <property type="match status" value="1"/>
</dbReference>
<proteinExistence type="predicted"/>
<feature type="domain" description="AB hydrolase-1" evidence="1">
    <location>
        <begin position="21"/>
        <end position="245"/>
    </location>
</feature>
<dbReference type="OrthoDB" id="3827413at2"/>
<accession>A0A010YRI0</accession>
<keyword evidence="2" id="KW-0012">Acyltransferase</keyword>
<comment type="caution">
    <text evidence="2">The sequence shown here is derived from an EMBL/GenBank/DDBJ whole genome shotgun (WGS) entry which is preliminary data.</text>
</comment>
<reference evidence="2 3" key="1">
    <citation type="submission" date="2013-07" db="EMBL/GenBank/DDBJ databases">
        <authorList>
            <consortium name="DOE Joint Genome Institute"/>
            <person name="Eisen J."/>
            <person name="Huntemann M."/>
            <person name="Han J."/>
            <person name="Chen A."/>
            <person name="Kyrpides N."/>
            <person name="Mavromatis K."/>
            <person name="Markowitz V."/>
            <person name="Palaniappan K."/>
            <person name="Ivanova N."/>
            <person name="Schaumberg A."/>
            <person name="Pati A."/>
            <person name="Liolios K."/>
            <person name="Nordberg H.P."/>
            <person name="Cantor M.N."/>
            <person name="Hua S.X."/>
            <person name="Woyke T."/>
        </authorList>
    </citation>
    <scope>NUCLEOTIDE SEQUENCE [LARGE SCALE GENOMIC DNA]</scope>
    <source>
        <strain evidence="2 3">DSM 44712</strain>
    </source>
</reference>
<dbReference type="InterPro" id="IPR029058">
    <property type="entry name" value="AB_hydrolase_fold"/>
</dbReference>
<dbReference type="HOGENOM" id="CLU_046066_3_3_11"/>
<keyword evidence="2" id="KW-0378">Hydrolase</keyword>
<dbReference type="GO" id="GO:0016020">
    <property type="term" value="C:membrane"/>
    <property type="evidence" value="ECO:0007669"/>
    <property type="project" value="TreeGrafter"/>
</dbReference>
<dbReference type="EMBL" id="JFBT01000001">
    <property type="protein sequence ID" value="EXG82795.1"/>
    <property type="molecule type" value="Genomic_DNA"/>
</dbReference>
<dbReference type="InterPro" id="IPR000073">
    <property type="entry name" value="AB_hydrolase_1"/>
</dbReference>
<evidence type="ECO:0000259" key="1">
    <source>
        <dbReference type="Pfam" id="PF12697"/>
    </source>
</evidence>